<feature type="non-terminal residue" evidence="1">
    <location>
        <position position="150"/>
    </location>
</feature>
<sequence length="150" mass="16475">MPAIGYLKSQYDNKQADDSGNNSNHSKNETQQGQQATHNCGPNDTVTRSSSAPPAMAETHRESDIPQSWRDIVRVGPSSIPNAGNGLFAVRDLPAHCPLGFYFGVPMTEDEFDSLKENLGLCSHYSIMYRRTVLDACDENGQPFTDPNGR</sequence>
<gene>
    <name evidence="1" type="ORF">EV182_008715</name>
</gene>
<dbReference type="Proteomes" id="UP001145114">
    <property type="component" value="Unassembled WGS sequence"/>
</dbReference>
<proteinExistence type="predicted"/>
<organism evidence="1 2">
    <name type="scientific">Spiromyces aspiralis</name>
    <dbReference type="NCBI Taxonomy" id="68401"/>
    <lineage>
        <taxon>Eukaryota</taxon>
        <taxon>Fungi</taxon>
        <taxon>Fungi incertae sedis</taxon>
        <taxon>Zoopagomycota</taxon>
        <taxon>Kickxellomycotina</taxon>
        <taxon>Kickxellomycetes</taxon>
        <taxon>Kickxellales</taxon>
        <taxon>Kickxellaceae</taxon>
        <taxon>Spiromyces</taxon>
    </lineage>
</organism>
<comment type="caution">
    <text evidence="1">The sequence shown here is derived from an EMBL/GenBank/DDBJ whole genome shotgun (WGS) entry which is preliminary data.</text>
</comment>
<protein>
    <submittedName>
        <fullName evidence="1">Uncharacterized protein</fullName>
    </submittedName>
</protein>
<reference evidence="1" key="1">
    <citation type="submission" date="2022-06" db="EMBL/GenBank/DDBJ databases">
        <title>Phylogenomic reconstructions and comparative analyses of Kickxellomycotina fungi.</title>
        <authorList>
            <person name="Reynolds N.K."/>
            <person name="Stajich J.E."/>
            <person name="Barry K."/>
            <person name="Grigoriev I.V."/>
            <person name="Crous P."/>
            <person name="Smith M.E."/>
        </authorList>
    </citation>
    <scope>NUCLEOTIDE SEQUENCE</scope>
    <source>
        <strain evidence="1">RSA 2271</strain>
    </source>
</reference>
<evidence type="ECO:0000313" key="2">
    <source>
        <dbReference type="Proteomes" id="UP001145114"/>
    </source>
</evidence>
<name>A0ACC1H6D0_9FUNG</name>
<evidence type="ECO:0000313" key="1">
    <source>
        <dbReference type="EMBL" id="KAJ1669537.1"/>
    </source>
</evidence>
<keyword evidence="2" id="KW-1185">Reference proteome</keyword>
<accession>A0ACC1H6D0</accession>
<dbReference type="EMBL" id="JAMZIH010009853">
    <property type="protein sequence ID" value="KAJ1669537.1"/>
    <property type="molecule type" value="Genomic_DNA"/>
</dbReference>